<evidence type="ECO:0000256" key="3">
    <source>
        <dbReference type="ARBA" id="ARBA00022692"/>
    </source>
</evidence>
<dbReference type="RefSeq" id="WP_271197247.1">
    <property type="nucleotide sequence ID" value="NZ_BSFN01000016.1"/>
</dbReference>
<dbReference type="AlphaFoldDB" id="A0A9W6K7P3"/>
<dbReference type="GO" id="GO:0043190">
    <property type="term" value="C:ATP-binding cassette (ABC) transporter complex"/>
    <property type="evidence" value="ECO:0007669"/>
    <property type="project" value="InterPro"/>
</dbReference>
<sequence length="253" mass="27837">MNFYSIHAIFRFEMARSVRTLMQSLAAPVLATALYFVVFGSAIGSRMAEIGSIPYGSFIVPGLTLLAVLTQSVSNAAFGIYMPRYSGAIYEILSAPLSPTEIVFGYVGAAVVKSMVLAAAILITARVFVPYEVAHPFWAFFILLLCAVSFSMLGFIVGLCVDGWDKLEVVPSLVITPLTFLGGSFYSLNMLPPTWQTISLFNPVVYLVDAFRWAFFDVTEFNPMVDVAFLLGFLLVCIVIVGQIFRTGYRLQH</sequence>
<dbReference type="PANTHER" id="PTHR43332">
    <property type="entry name" value="INNER MEMBRANE TRANSPORT PERMEASE YADH-RELATED"/>
    <property type="match status" value="1"/>
</dbReference>
<gene>
    <name evidence="8" type="ORF">GCM10017655_40700</name>
</gene>
<evidence type="ECO:0000256" key="1">
    <source>
        <dbReference type="ARBA" id="ARBA00004141"/>
    </source>
</evidence>
<keyword evidence="9" id="KW-1185">Reference proteome</keyword>
<keyword evidence="6" id="KW-1003">Cell membrane</keyword>
<dbReference type="InterPro" id="IPR047817">
    <property type="entry name" value="ABC2_TM_bact-type"/>
</dbReference>
<reference evidence="8" key="2">
    <citation type="submission" date="2023-01" db="EMBL/GenBank/DDBJ databases">
        <authorList>
            <person name="Sun Q."/>
            <person name="Evtushenko L."/>
        </authorList>
    </citation>
    <scope>NUCLEOTIDE SEQUENCE</scope>
    <source>
        <strain evidence="8">VKM B-2935</strain>
    </source>
</reference>
<feature type="transmembrane region" description="Helical" evidence="6">
    <location>
        <begin position="169"/>
        <end position="188"/>
    </location>
</feature>
<dbReference type="InterPro" id="IPR052522">
    <property type="entry name" value="ABC-2_transport_permease"/>
</dbReference>
<evidence type="ECO:0000256" key="5">
    <source>
        <dbReference type="ARBA" id="ARBA00023136"/>
    </source>
</evidence>
<dbReference type="EMBL" id="BSFN01000016">
    <property type="protein sequence ID" value="GLK91006.1"/>
    <property type="molecule type" value="Genomic_DNA"/>
</dbReference>
<dbReference type="InterPro" id="IPR013525">
    <property type="entry name" value="ABC2_TM"/>
</dbReference>
<reference evidence="8" key="1">
    <citation type="journal article" date="2014" name="Int. J. Syst. Evol. Microbiol.">
        <title>Complete genome sequence of Corynebacterium casei LMG S-19264T (=DSM 44701T), isolated from a smear-ripened cheese.</title>
        <authorList>
            <consortium name="US DOE Joint Genome Institute (JGI-PGF)"/>
            <person name="Walter F."/>
            <person name="Albersmeier A."/>
            <person name="Kalinowski J."/>
            <person name="Ruckert C."/>
        </authorList>
    </citation>
    <scope>NUCLEOTIDE SEQUENCE</scope>
    <source>
        <strain evidence="8">VKM B-2935</strain>
    </source>
</reference>
<dbReference type="PROSITE" id="PS51012">
    <property type="entry name" value="ABC_TM2"/>
    <property type="match status" value="1"/>
</dbReference>
<evidence type="ECO:0000313" key="9">
    <source>
        <dbReference type="Proteomes" id="UP001143328"/>
    </source>
</evidence>
<evidence type="ECO:0000313" key="8">
    <source>
        <dbReference type="EMBL" id="GLK91006.1"/>
    </source>
</evidence>
<comment type="subcellular location">
    <subcellularLocation>
        <location evidence="6">Cell inner membrane</location>
        <topology evidence="6">Multi-pass membrane protein</topology>
    </subcellularLocation>
    <subcellularLocation>
        <location evidence="1">Membrane</location>
        <topology evidence="1">Multi-pass membrane protein</topology>
    </subcellularLocation>
</comment>
<keyword evidence="4 6" id="KW-1133">Transmembrane helix</keyword>
<evidence type="ECO:0000256" key="2">
    <source>
        <dbReference type="ARBA" id="ARBA00007783"/>
    </source>
</evidence>
<dbReference type="GO" id="GO:0140359">
    <property type="term" value="F:ABC-type transporter activity"/>
    <property type="evidence" value="ECO:0007669"/>
    <property type="project" value="InterPro"/>
</dbReference>
<feature type="transmembrane region" description="Helical" evidence="6">
    <location>
        <begin position="102"/>
        <end position="125"/>
    </location>
</feature>
<organism evidence="8 9">
    <name type="scientific">Pseudomonas turukhanskensis</name>
    <dbReference type="NCBI Taxonomy" id="1806536"/>
    <lineage>
        <taxon>Bacteria</taxon>
        <taxon>Pseudomonadati</taxon>
        <taxon>Pseudomonadota</taxon>
        <taxon>Gammaproteobacteria</taxon>
        <taxon>Pseudomonadales</taxon>
        <taxon>Pseudomonadaceae</taxon>
        <taxon>Pseudomonas</taxon>
    </lineage>
</organism>
<dbReference type="InterPro" id="IPR000412">
    <property type="entry name" value="ABC_2_transport"/>
</dbReference>
<dbReference type="PRINTS" id="PR00164">
    <property type="entry name" value="ABC2TRNSPORT"/>
</dbReference>
<comment type="caution">
    <text evidence="8">The sequence shown here is derived from an EMBL/GenBank/DDBJ whole genome shotgun (WGS) entry which is preliminary data.</text>
</comment>
<feature type="transmembrane region" description="Helical" evidence="6">
    <location>
        <begin position="55"/>
        <end position="82"/>
    </location>
</feature>
<name>A0A9W6K7P3_9PSED</name>
<keyword evidence="6" id="KW-0813">Transport</keyword>
<feature type="transmembrane region" description="Helical" evidence="6">
    <location>
        <begin position="20"/>
        <end position="43"/>
    </location>
</feature>
<dbReference type="PIRSF" id="PIRSF006648">
    <property type="entry name" value="DrrB"/>
    <property type="match status" value="1"/>
</dbReference>
<feature type="transmembrane region" description="Helical" evidence="6">
    <location>
        <begin position="137"/>
        <end position="157"/>
    </location>
</feature>
<evidence type="ECO:0000256" key="4">
    <source>
        <dbReference type="ARBA" id="ARBA00022989"/>
    </source>
</evidence>
<feature type="transmembrane region" description="Helical" evidence="6">
    <location>
        <begin position="227"/>
        <end position="245"/>
    </location>
</feature>
<dbReference type="Proteomes" id="UP001143328">
    <property type="component" value="Unassembled WGS sequence"/>
</dbReference>
<keyword evidence="3 6" id="KW-0812">Transmembrane</keyword>
<evidence type="ECO:0000256" key="6">
    <source>
        <dbReference type="RuleBase" id="RU361157"/>
    </source>
</evidence>
<proteinExistence type="inferred from homology"/>
<feature type="domain" description="ABC transmembrane type-2" evidence="7">
    <location>
        <begin position="19"/>
        <end position="248"/>
    </location>
</feature>
<evidence type="ECO:0000259" key="7">
    <source>
        <dbReference type="PROSITE" id="PS51012"/>
    </source>
</evidence>
<dbReference type="Pfam" id="PF01061">
    <property type="entry name" value="ABC2_membrane"/>
    <property type="match status" value="1"/>
</dbReference>
<accession>A0A9W6K7P3</accession>
<keyword evidence="5 6" id="KW-0472">Membrane</keyword>
<protein>
    <recommendedName>
        <fullName evidence="6">Transport permease protein</fullName>
    </recommendedName>
</protein>
<dbReference type="PANTHER" id="PTHR43332:SF1">
    <property type="entry name" value="TRANSPORT PERMEASE PROTEIN"/>
    <property type="match status" value="1"/>
</dbReference>
<comment type="similarity">
    <text evidence="2 6">Belongs to the ABC-2 integral membrane protein family.</text>
</comment>